<name>A0A6J6NQF5_9ZZZZ</name>
<dbReference type="AlphaFoldDB" id="A0A6J6NQF5"/>
<reference evidence="1" key="1">
    <citation type="submission" date="2020-05" db="EMBL/GenBank/DDBJ databases">
        <authorList>
            <person name="Chiriac C."/>
            <person name="Salcher M."/>
            <person name="Ghai R."/>
            <person name="Kavagutti S V."/>
        </authorList>
    </citation>
    <scope>NUCLEOTIDE SEQUENCE</scope>
</reference>
<evidence type="ECO:0000313" key="1">
    <source>
        <dbReference type="EMBL" id="CAB4688981.1"/>
    </source>
</evidence>
<organism evidence="1">
    <name type="scientific">freshwater metagenome</name>
    <dbReference type="NCBI Taxonomy" id="449393"/>
    <lineage>
        <taxon>unclassified sequences</taxon>
        <taxon>metagenomes</taxon>
        <taxon>ecological metagenomes</taxon>
    </lineage>
</organism>
<sequence length="79" mass="8436">MYSEISLALLLFSANWVDRSITSSTTDFGEPLICKSPPANLDTSSYAICHAAASPIGSAAASTPIRIAWSANTRPAYEW</sequence>
<accession>A0A6J6NQF5</accession>
<protein>
    <submittedName>
        <fullName evidence="1">Unannotated protein</fullName>
    </submittedName>
</protein>
<proteinExistence type="predicted"/>
<dbReference type="EMBL" id="CAEZXI010000102">
    <property type="protein sequence ID" value="CAB4688981.1"/>
    <property type="molecule type" value="Genomic_DNA"/>
</dbReference>
<gene>
    <name evidence="1" type="ORF">UFOPK2362_00853</name>
</gene>